<dbReference type="EMBL" id="JAVXUO010000405">
    <property type="protein sequence ID" value="KAK2992502.1"/>
    <property type="molecule type" value="Genomic_DNA"/>
</dbReference>
<organism evidence="10 11">
    <name type="scientific">Escallonia rubra</name>
    <dbReference type="NCBI Taxonomy" id="112253"/>
    <lineage>
        <taxon>Eukaryota</taxon>
        <taxon>Viridiplantae</taxon>
        <taxon>Streptophyta</taxon>
        <taxon>Embryophyta</taxon>
        <taxon>Tracheophyta</taxon>
        <taxon>Spermatophyta</taxon>
        <taxon>Magnoliopsida</taxon>
        <taxon>eudicotyledons</taxon>
        <taxon>Gunneridae</taxon>
        <taxon>Pentapetalae</taxon>
        <taxon>asterids</taxon>
        <taxon>campanulids</taxon>
        <taxon>Escalloniales</taxon>
        <taxon>Escalloniaceae</taxon>
        <taxon>Escallonia</taxon>
    </lineage>
</organism>
<dbReference type="Proteomes" id="UP001187471">
    <property type="component" value="Unassembled WGS sequence"/>
</dbReference>
<comment type="pathway">
    <text evidence="2 8">Glycan metabolism; pectin degradation; 2-dehydro-3-deoxy-D-gluconate from pectin: step 2/5.</text>
</comment>
<keyword evidence="5" id="KW-0732">Signal</keyword>
<evidence type="ECO:0000256" key="8">
    <source>
        <dbReference type="RuleBase" id="RU361123"/>
    </source>
</evidence>
<sequence length="171" mass="18237">MVHYTLSPTPLTIPTTQNHVAIQSQPLWIVFEKAMVLTLKNELMVNSYKSLDGRGAKVAIANGPCQQSNMALLGSSPQHVAHSDGSGGDAITVSASSNIWIDHCSLAHCNDGLVAITNASTAITVPNNYFKQHNKVGTQQHFHQAACLVTDTSDLGSCVPDELTVNCPFVP</sequence>
<dbReference type="GO" id="GO:0030570">
    <property type="term" value="F:pectate lyase activity"/>
    <property type="evidence" value="ECO:0007669"/>
    <property type="project" value="UniProtKB-EC"/>
</dbReference>
<gene>
    <name evidence="10" type="ORF">RJ640_005649</name>
</gene>
<reference evidence="10" key="1">
    <citation type="submission" date="2022-12" db="EMBL/GenBank/DDBJ databases">
        <title>Draft genome assemblies for two species of Escallonia (Escalloniales).</title>
        <authorList>
            <person name="Chanderbali A."/>
            <person name="Dervinis C."/>
            <person name="Anghel I."/>
            <person name="Soltis D."/>
            <person name="Soltis P."/>
            <person name="Zapata F."/>
        </authorList>
    </citation>
    <scope>NUCLEOTIDE SEQUENCE</scope>
    <source>
        <strain evidence="10">UCBG92.1500</strain>
        <tissue evidence="10">Leaf</tissue>
    </source>
</reference>
<proteinExistence type="inferred from homology"/>
<dbReference type="InterPro" id="IPR039448">
    <property type="entry name" value="Beta_helix"/>
</dbReference>
<evidence type="ECO:0000313" key="11">
    <source>
        <dbReference type="Proteomes" id="UP001187471"/>
    </source>
</evidence>
<dbReference type="GO" id="GO:0046872">
    <property type="term" value="F:metal ion binding"/>
    <property type="evidence" value="ECO:0007669"/>
    <property type="project" value="UniProtKB-KW"/>
</dbReference>
<evidence type="ECO:0000259" key="9">
    <source>
        <dbReference type="SMART" id="SM00656"/>
    </source>
</evidence>
<accession>A0AA88RVZ9</accession>
<name>A0AA88RVZ9_9ASTE</name>
<keyword evidence="11" id="KW-1185">Reference proteome</keyword>
<dbReference type="Gene3D" id="2.160.20.10">
    <property type="entry name" value="Single-stranded right-handed beta-helix, Pectin lyase-like"/>
    <property type="match status" value="1"/>
</dbReference>
<dbReference type="AlphaFoldDB" id="A0AA88RVZ9"/>
<comment type="similarity">
    <text evidence="8">Belongs to the polysaccharide lyase 1 family.</text>
</comment>
<evidence type="ECO:0000313" key="10">
    <source>
        <dbReference type="EMBL" id="KAK2992502.1"/>
    </source>
</evidence>
<comment type="caution">
    <text evidence="10">The sequence shown here is derived from an EMBL/GenBank/DDBJ whole genome shotgun (WGS) entry which is preliminary data.</text>
</comment>
<comment type="catalytic activity">
    <reaction evidence="1 8">
        <text>Eliminative cleavage of (1-&gt;4)-alpha-D-galacturonan to give oligosaccharides with 4-deoxy-alpha-D-galact-4-enuronosyl groups at their non-reducing ends.</text>
        <dbReference type="EC" id="4.2.2.2"/>
    </reaction>
</comment>
<dbReference type="SMART" id="SM00656">
    <property type="entry name" value="Amb_all"/>
    <property type="match status" value="1"/>
</dbReference>
<dbReference type="InterPro" id="IPR018082">
    <property type="entry name" value="AmbAllergen"/>
</dbReference>
<dbReference type="SUPFAM" id="SSF51126">
    <property type="entry name" value="Pectin lyase-like"/>
    <property type="match status" value="1"/>
</dbReference>
<evidence type="ECO:0000256" key="2">
    <source>
        <dbReference type="ARBA" id="ARBA00005220"/>
    </source>
</evidence>
<dbReference type="PRINTS" id="PR00807">
    <property type="entry name" value="AMBALLERGEN"/>
</dbReference>
<feature type="domain" description="Pectate lyase" evidence="9">
    <location>
        <begin position="34"/>
        <end position="168"/>
    </location>
</feature>
<dbReference type="PANTHER" id="PTHR31683">
    <property type="entry name" value="PECTATE LYASE 18-RELATED"/>
    <property type="match status" value="1"/>
</dbReference>
<evidence type="ECO:0000256" key="5">
    <source>
        <dbReference type="ARBA" id="ARBA00022729"/>
    </source>
</evidence>
<comment type="cofactor">
    <cofactor evidence="8">
        <name>Ca(2+)</name>
        <dbReference type="ChEBI" id="CHEBI:29108"/>
    </cofactor>
    <text evidence="8">Binds 1 Ca(2+) ion. Required for its activity.</text>
</comment>
<keyword evidence="4 8" id="KW-0479">Metal-binding</keyword>
<evidence type="ECO:0000256" key="4">
    <source>
        <dbReference type="ARBA" id="ARBA00022723"/>
    </source>
</evidence>
<protein>
    <recommendedName>
        <fullName evidence="3 8">Pectate lyase</fullName>
        <ecNumber evidence="3 8">4.2.2.2</ecNumber>
    </recommendedName>
</protein>
<evidence type="ECO:0000256" key="3">
    <source>
        <dbReference type="ARBA" id="ARBA00012272"/>
    </source>
</evidence>
<dbReference type="InterPro" id="IPR002022">
    <property type="entry name" value="Pec_lyase"/>
</dbReference>
<evidence type="ECO:0000256" key="6">
    <source>
        <dbReference type="ARBA" id="ARBA00022837"/>
    </source>
</evidence>
<evidence type="ECO:0000256" key="7">
    <source>
        <dbReference type="ARBA" id="ARBA00023239"/>
    </source>
</evidence>
<dbReference type="Pfam" id="PF13229">
    <property type="entry name" value="Beta_helix"/>
    <property type="match status" value="1"/>
</dbReference>
<keyword evidence="6 8" id="KW-0106">Calcium</keyword>
<dbReference type="PANTHER" id="PTHR31683:SF80">
    <property type="entry name" value="PECTATE LYASE 16-RELATED"/>
    <property type="match status" value="1"/>
</dbReference>
<keyword evidence="7 8" id="KW-0456">Lyase</keyword>
<dbReference type="InterPro" id="IPR011050">
    <property type="entry name" value="Pectin_lyase_fold/virulence"/>
</dbReference>
<dbReference type="InterPro" id="IPR012334">
    <property type="entry name" value="Pectin_lyas_fold"/>
</dbReference>
<evidence type="ECO:0000256" key="1">
    <source>
        <dbReference type="ARBA" id="ARBA00000695"/>
    </source>
</evidence>
<dbReference type="EC" id="4.2.2.2" evidence="3 8"/>
<dbReference type="InterPro" id="IPR045032">
    <property type="entry name" value="PEL"/>
</dbReference>